<sequence length="644" mass="74462">MGFGQISVQYLKSSGDDWIDSDINTTLSNVQEVKLQCHIMSKWEKYKKCFVKIHFVRSFHNRFDDPSPSDNGREFANKMVKELVNRWSGCQIVHGRPRHSQSQGSVERANQDVERILCTQLQNPTFFPDTSDEADEEFEKAMELEKREENILQHREGALQCQKMQASKMLEASKNRYDLDQLKWEEQSDCRLILSIIGTKNGILQQKLTRNQFEPANNNFITAEEVPHVETSFRAAVGAESLTGSQVNLDKWKSIQVNGCVDCDFLVDFSFRVCNEVPNGQEGHYTDLNIVICKDPYPFTINGKPPLNPHCEWRALILDPMGFNTTWDDLYSCSYRLNGEKRLIVRAVSQKVSQNGFAFSFRVRQWVNESIPMFVLPDESRCINSSPYEINGERPEIKDWEIRYTSRRVYFLLQARLIKESRVYLGSDADLSATFYGGYSFRVPNTTLDETNFFFLPVNDLLHMREFGFRFAESPRGTWFLMVLEFDKVLQLRKFRGDHGNRSCEYQIVNGPPSNFLGHPELLLNTYRDTDVFQEQSLTSPSYSIYIPPGCAPSIAFSTYSMGTDPPLTSSGDDWIDSDVNTTLFNVQEVKLQCHIMSKWEKYKRCFVKIHFVRSFHNRFDDPSPKCPSQTLYKPTPCGHTSRK</sequence>
<dbReference type="AlphaFoldDB" id="A0AAF3JB55"/>
<dbReference type="InterPro" id="IPR036397">
    <property type="entry name" value="RNaseH_sf"/>
</dbReference>
<dbReference type="WBParaSite" id="MBELARI_LOCUS77">
    <property type="protein sequence ID" value="MBELARI_LOCUS77"/>
    <property type="gene ID" value="MBELARI_LOCUS77"/>
</dbReference>
<organism evidence="2 3">
    <name type="scientific">Mesorhabditis belari</name>
    <dbReference type="NCBI Taxonomy" id="2138241"/>
    <lineage>
        <taxon>Eukaryota</taxon>
        <taxon>Metazoa</taxon>
        <taxon>Ecdysozoa</taxon>
        <taxon>Nematoda</taxon>
        <taxon>Chromadorea</taxon>
        <taxon>Rhabditida</taxon>
        <taxon>Rhabditina</taxon>
        <taxon>Rhabditomorpha</taxon>
        <taxon>Rhabditoidea</taxon>
        <taxon>Rhabditidae</taxon>
        <taxon>Mesorhabditinae</taxon>
        <taxon>Mesorhabditis</taxon>
    </lineage>
</organism>
<accession>A0AAF3JB55</accession>
<name>A0AAF3JB55_9BILA</name>
<evidence type="ECO:0000313" key="2">
    <source>
        <dbReference type="Proteomes" id="UP000887575"/>
    </source>
</evidence>
<dbReference type="SUPFAM" id="SSF53098">
    <property type="entry name" value="Ribonuclease H-like"/>
    <property type="match status" value="1"/>
</dbReference>
<protein>
    <recommendedName>
        <fullName evidence="1">Integrase catalytic domain-containing protein</fullName>
    </recommendedName>
</protein>
<dbReference type="Proteomes" id="UP000887575">
    <property type="component" value="Unassembled WGS sequence"/>
</dbReference>
<dbReference type="GO" id="GO:0015074">
    <property type="term" value="P:DNA integration"/>
    <property type="evidence" value="ECO:0007669"/>
    <property type="project" value="InterPro"/>
</dbReference>
<evidence type="ECO:0000259" key="1">
    <source>
        <dbReference type="PROSITE" id="PS50994"/>
    </source>
</evidence>
<dbReference type="Gene3D" id="3.30.420.10">
    <property type="entry name" value="Ribonuclease H-like superfamily/Ribonuclease H"/>
    <property type="match status" value="1"/>
</dbReference>
<dbReference type="PROSITE" id="PS50994">
    <property type="entry name" value="INTEGRASE"/>
    <property type="match status" value="1"/>
</dbReference>
<reference evidence="3" key="1">
    <citation type="submission" date="2024-02" db="UniProtKB">
        <authorList>
            <consortium name="WormBaseParasite"/>
        </authorList>
    </citation>
    <scope>IDENTIFICATION</scope>
</reference>
<feature type="domain" description="Integrase catalytic" evidence="1">
    <location>
        <begin position="69"/>
        <end position="169"/>
    </location>
</feature>
<keyword evidence="2" id="KW-1185">Reference proteome</keyword>
<dbReference type="GO" id="GO:0003676">
    <property type="term" value="F:nucleic acid binding"/>
    <property type="evidence" value="ECO:0007669"/>
    <property type="project" value="InterPro"/>
</dbReference>
<evidence type="ECO:0000313" key="3">
    <source>
        <dbReference type="WBParaSite" id="MBELARI_LOCUS77"/>
    </source>
</evidence>
<dbReference type="InterPro" id="IPR012337">
    <property type="entry name" value="RNaseH-like_sf"/>
</dbReference>
<proteinExistence type="predicted"/>
<dbReference type="InterPro" id="IPR001584">
    <property type="entry name" value="Integrase_cat-core"/>
</dbReference>